<dbReference type="EMBL" id="DSKI01000868">
    <property type="protein sequence ID" value="HEB45333.1"/>
    <property type="molecule type" value="Genomic_DNA"/>
</dbReference>
<dbReference type="Gene3D" id="1.10.260.40">
    <property type="entry name" value="lambda repressor-like DNA-binding domains"/>
    <property type="match status" value="1"/>
</dbReference>
<feature type="compositionally biased region" description="Basic and acidic residues" evidence="1">
    <location>
        <begin position="81"/>
        <end position="90"/>
    </location>
</feature>
<accession>A0A7C1P0D8</accession>
<evidence type="ECO:0008006" key="3">
    <source>
        <dbReference type="Google" id="ProtNLM"/>
    </source>
</evidence>
<name>A0A7C1P0D8_9HYPH</name>
<reference evidence="2" key="1">
    <citation type="journal article" date="2020" name="mSystems">
        <title>Genome- and Community-Level Interaction Insights into Carbon Utilization and Element Cycling Functions of Hydrothermarchaeota in Hydrothermal Sediment.</title>
        <authorList>
            <person name="Zhou Z."/>
            <person name="Liu Y."/>
            <person name="Xu W."/>
            <person name="Pan J."/>
            <person name="Luo Z.H."/>
            <person name="Li M."/>
        </authorList>
    </citation>
    <scope>NUCLEOTIDE SEQUENCE [LARGE SCALE GENOMIC DNA]</scope>
    <source>
        <strain evidence="2">SpSt-243</strain>
    </source>
</reference>
<protein>
    <recommendedName>
        <fullName evidence="3">XRE family transcriptional regulator</fullName>
    </recommendedName>
</protein>
<evidence type="ECO:0000313" key="2">
    <source>
        <dbReference type="EMBL" id="HEB45333.1"/>
    </source>
</evidence>
<gene>
    <name evidence="2" type="ORF">ENP70_16955</name>
</gene>
<proteinExistence type="predicted"/>
<dbReference type="GO" id="GO:0003677">
    <property type="term" value="F:DNA binding"/>
    <property type="evidence" value="ECO:0007669"/>
    <property type="project" value="InterPro"/>
</dbReference>
<sequence length="97" mass="10154">MITPAQIRAARAMLDVTIDRLSQESGVPALLILQIEAGNGYDATPQHYTALKTALTEMGVVFLEAGEGGQGAEGLRLAARGGDDGMRPEELTAANDD</sequence>
<dbReference type="InterPro" id="IPR010982">
    <property type="entry name" value="Lambda_DNA-bd_dom_sf"/>
</dbReference>
<comment type="caution">
    <text evidence="2">The sequence shown here is derived from an EMBL/GenBank/DDBJ whole genome shotgun (WGS) entry which is preliminary data.</text>
</comment>
<organism evidence="2">
    <name type="scientific">Agrobacterium albertimagni</name>
    <dbReference type="NCBI Taxonomy" id="147266"/>
    <lineage>
        <taxon>Bacteria</taxon>
        <taxon>Pseudomonadati</taxon>
        <taxon>Pseudomonadota</taxon>
        <taxon>Alphaproteobacteria</taxon>
        <taxon>Hyphomicrobiales</taxon>
        <taxon>Rhizobiaceae</taxon>
        <taxon>Rhizobium/Agrobacterium group</taxon>
        <taxon>Agrobacterium</taxon>
    </lineage>
</organism>
<evidence type="ECO:0000256" key="1">
    <source>
        <dbReference type="SAM" id="MobiDB-lite"/>
    </source>
</evidence>
<feature type="region of interest" description="Disordered" evidence="1">
    <location>
        <begin position="75"/>
        <end position="97"/>
    </location>
</feature>
<dbReference type="AlphaFoldDB" id="A0A7C1P0D8"/>